<dbReference type="InterPro" id="IPR006674">
    <property type="entry name" value="HD_domain"/>
</dbReference>
<proteinExistence type="predicted"/>
<sequence>MLEAVRTRARTYFEAAPPAHDWHHVQRVETLAETLLDRHPETDEIDDQVVTLAVLLHDIGREKEDRGEIDDHSAWGAEEAGRILEDLGADPATIEAVRHCVRAHRYSNAVEPESLEAKLVSDADNLDALGAVGIARTFAHGAALGEAIHDPAVPPADDETSAGATQYNHLHKKILDLPERMYTDVGRELAADRAAFVREYVAQFDAELAGER</sequence>
<dbReference type="EMBL" id="CP071462">
    <property type="protein sequence ID" value="QSX00802.1"/>
    <property type="molecule type" value="Genomic_DNA"/>
</dbReference>
<dbReference type="InterPro" id="IPR003607">
    <property type="entry name" value="HD/PDEase_dom"/>
</dbReference>
<dbReference type="PANTHER" id="PTHR33594">
    <property type="entry name" value="SUPERFAMILY HYDROLASE, PUTATIVE (AFU_ORTHOLOGUE AFUA_1G03035)-RELATED"/>
    <property type="match status" value="1"/>
</dbReference>
<dbReference type="SUPFAM" id="SSF109604">
    <property type="entry name" value="HD-domain/PDEase-like"/>
    <property type="match status" value="1"/>
</dbReference>
<dbReference type="CDD" id="cd00077">
    <property type="entry name" value="HDc"/>
    <property type="match status" value="1"/>
</dbReference>
<evidence type="ECO:0000313" key="2">
    <source>
        <dbReference type="EMBL" id="QSX00802.1"/>
    </source>
</evidence>
<dbReference type="KEGG" id="hakz:J0X25_07550"/>
<dbReference type="GeneID" id="63187149"/>
<organism evidence="2 3">
    <name type="scientific">Haloterrigena alkaliphila</name>
    <dbReference type="NCBI Taxonomy" id="2816475"/>
    <lineage>
        <taxon>Archaea</taxon>
        <taxon>Methanobacteriati</taxon>
        <taxon>Methanobacteriota</taxon>
        <taxon>Stenosarchaea group</taxon>
        <taxon>Halobacteria</taxon>
        <taxon>Halobacteriales</taxon>
        <taxon>Natrialbaceae</taxon>
        <taxon>Haloterrigena</taxon>
    </lineage>
</organism>
<protein>
    <submittedName>
        <fullName evidence="2">HD domain-containing protein</fullName>
    </submittedName>
</protein>
<gene>
    <name evidence="2" type="ORF">J0X25_07550</name>
</gene>
<accession>A0A8A2VH16</accession>
<evidence type="ECO:0000259" key="1">
    <source>
        <dbReference type="SMART" id="SM00471"/>
    </source>
</evidence>
<dbReference type="Gene3D" id="1.10.3210.50">
    <property type="match status" value="1"/>
</dbReference>
<name>A0A8A2VH16_9EURY</name>
<dbReference type="RefSeq" id="WP_207290519.1">
    <property type="nucleotide sequence ID" value="NZ_CP071462.1"/>
</dbReference>
<dbReference type="Proteomes" id="UP000663203">
    <property type="component" value="Chromosome"/>
</dbReference>
<feature type="domain" description="HD/PDEase" evidence="1">
    <location>
        <begin position="17"/>
        <end position="138"/>
    </location>
</feature>
<dbReference type="Pfam" id="PF01966">
    <property type="entry name" value="HD"/>
    <property type="match status" value="1"/>
</dbReference>
<evidence type="ECO:0000313" key="3">
    <source>
        <dbReference type="Proteomes" id="UP000663203"/>
    </source>
</evidence>
<dbReference type="SMART" id="SM00471">
    <property type="entry name" value="HDc"/>
    <property type="match status" value="1"/>
</dbReference>
<reference evidence="2 3" key="1">
    <citation type="submission" date="2021-03" db="EMBL/GenBank/DDBJ databases">
        <title>Haloterrigena longa sp. nov. and Haloterrigena limicola sp. nov., extremely halophilic archaea isolated from a salt lake.</title>
        <authorList>
            <person name="Henglin C."/>
        </authorList>
    </citation>
    <scope>NUCLEOTIDE SEQUENCE [LARGE SCALE GENOMIC DNA]</scope>
    <source>
        <strain evidence="2 3">KZCA68</strain>
    </source>
</reference>
<dbReference type="AlphaFoldDB" id="A0A8A2VH16"/>
<dbReference type="PANTHER" id="PTHR33594:SF1">
    <property type="entry name" value="HD_PDEASE DOMAIN-CONTAINING PROTEIN"/>
    <property type="match status" value="1"/>
</dbReference>
<keyword evidence="3" id="KW-1185">Reference proteome</keyword>